<feature type="transmembrane region" description="Helical" evidence="8">
    <location>
        <begin position="191"/>
        <end position="208"/>
    </location>
</feature>
<evidence type="ECO:0000256" key="8">
    <source>
        <dbReference type="RuleBase" id="RU363041"/>
    </source>
</evidence>
<evidence type="ECO:0000313" key="9">
    <source>
        <dbReference type="EMBL" id="NJC69626.1"/>
    </source>
</evidence>
<feature type="transmembrane region" description="Helical" evidence="8">
    <location>
        <begin position="146"/>
        <end position="179"/>
    </location>
</feature>
<dbReference type="Proteomes" id="UP000722989">
    <property type="component" value="Unassembled WGS sequence"/>
</dbReference>
<sequence>MTAAHIALLLVAGLAAGTVNAIAGGGSLVTFPALVATGLPTIAANVTNSIAVFPGYISSVVGSRHDLADLAAEDPKQGRRRLLALAPTAIVGTAVGCGLLLATPASAFDKVVPFLVLGAGAVLAFQPRLRNIVGHPHDLPPRRRLLYLHGMALIGSVYGGYFGAALGVMFVAALGLVLATTLARVSALKNALSALVGFITLLVFALFGPVDWADVAILAPATITGGYVGARLARRLPAPVLRGMIVTFAGVIGVYLLIRAYR</sequence>
<dbReference type="EMBL" id="JAATVY010000004">
    <property type="protein sequence ID" value="NJC69626.1"/>
    <property type="molecule type" value="Genomic_DNA"/>
</dbReference>
<keyword evidence="3" id="KW-0813">Transport</keyword>
<keyword evidence="10" id="KW-1185">Reference proteome</keyword>
<gene>
    <name evidence="9" type="ORF">HC031_07820</name>
</gene>
<name>A0ABX0XUY9_9ACTN</name>
<proteinExistence type="inferred from homology"/>
<dbReference type="InterPro" id="IPR052017">
    <property type="entry name" value="TSUP"/>
</dbReference>
<evidence type="ECO:0000256" key="2">
    <source>
        <dbReference type="ARBA" id="ARBA00009142"/>
    </source>
</evidence>
<keyword evidence="5 8" id="KW-0812">Transmembrane</keyword>
<comment type="caution">
    <text evidence="9">The sequence shown here is derived from an EMBL/GenBank/DDBJ whole genome shotgun (WGS) entry which is preliminary data.</text>
</comment>
<evidence type="ECO:0000256" key="7">
    <source>
        <dbReference type="ARBA" id="ARBA00023136"/>
    </source>
</evidence>
<keyword evidence="4 8" id="KW-1003">Cell membrane</keyword>
<protein>
    <recommendedName>
        <fullName evidence="8">Probable membrane transporter protein</fullName>
    </recommendedName>
</protein>
<dbReference type="InterPro" id="IPR002781">
    <property type="entry name" value="TM_pro_TauE-like"/>
</dbReference>
<feature type="transmembrane region" description="Helical" evidence="8">
    <location>
        <begin position="82"/>
        <end position="101"/>
    </location>
</feature>
<dbReference type="Pfam" id="PF01925">
    <property type="entry name" value="TauE"/>
    <property type="match status" value="1"/>
</dbReference>
<comment type="subcellular location">
    <subcellularLocation>
        <location evidence="1 8">Cell membrane</location>
        <topology evidence="1 8">Multi-pass membrane protein</topology>
    </subcellularLocation>
</comment>
<keyword evidence="7 8" id="KW-0472">Membrane</keyword>
<comment type="similarity">
    <text evidence="2 8">Belongs to the 4-toluene sulfonate uptake permease (TSUP) (TC 2.A.102) family.</text>
</comment>
<evidence type="ECO:0000256" key="3">
    <source>
        <dbReference type="ARBA" id="ARBA00022448"/>
    </source>
</evidence>
<feature type="transmembrane region" description="Helical" evidence="8">
    <location>
        <begin position="31"/>
        <end position="61"/>
    </location>
</feature>
<keyword evidence="6 8" id="KW-1133">Transmembrane helix</keyword>
<feature type="transmembrane region" description="Helical" evidence="8">
    <location>
        <begin position="239"/>
        <end position="258"/>
    </location>
</feature>
<accession>A0ABX0XUY9</accession>
<evidence type="ECO:0000256" key="5">
    <source>
        <dbReference type="ARBA" id="ARBA00022692"/>
    </source>
</evidence>
<reference evidence="9 10" key="1">
    <citation type="submission" date="2020-03" db="EMBL/GenBank/DDBJ databases">
        <title>WGS of the type strain of Planosporangium spp.</title>
        <authorList>
            <person name="Thawai C."/>
        </authorList>
    </citation>
    <scope>NUCLEOTIDE SEQUENCE [LARGE SCALE GENOMIC DNA]</scope>
    <source>
        <strain evidence="9 10">TBRC 5610</strain>
    </source>
</reference>
<dbReference type="PANTHER" id="PTHR30269:SF0">
    <property type="entry name" value="MEMBRANE TRANSPORTER PROTEIN YFCA-RELATED"/>
    <property type="match status" value="1"/>
</dbReference>
<evidence type="ECO:0000256" key="6">
    <source>
        <dbReference type="ARBA" id="ARBA00022989"/>
    </source>
</evidence>
<dbReference type="RefSeq" id="WP_167924546.1">
    <property type="nucleotide sequence ID" value="NZ_JAATVY010000004.1"/>
</dbReference>
<evidence type="ECO:0000313" key="10">
    <source>
        <dbReference type="Proteomes" id="UP000722989"/>
    </source>
</evidence>
<organism evidence="9 10">
    <name type="scientific">Planosporangium thailandense</name>
    <dbReference type="NCBI Taxonomy" id="765197"/>
    <lineage>
        <taxon>Bacteria</taxon>
        <taxon>Bacillati</taxon>
        <taxon>Actinomycetota</taxon>
        <taxon>Actinomycetes</taxon>
        <taxon>Micromonosporales</taxon>
        <taxon>Micromonosporaceae</taxon>
        <taxon>Planosporangium</taxon>
    </lineage>
</organism>
<evidence type="ECO:0000256" key="1">
    <source>
        <dbReference type="ARBA" id="ARBA00004651"/>
    </source>
</evidence>
<dbReference type="PANTHER" id="PTHR30269">
    <property type="entry name" value="TRANSMEMBRANE PROTEIN YFCA"/>
    <property type="match status" value="1"/>
</dbReference>
<evidence type="ECO:0000256" key="4">
    <source>
        <dbReference type="ARBA" id="ARBA00022475"/>
    </source>
</evidence>